<dbReference type="Gene3D" id="1.50.10.20">
    <property type="match status" value="1"/>
</dbReference>
<dbReference type="Proteomes" id="UP000034022">
    <property type="component" value="Unassembled WGS sequence"/>
</dbReference>
<proteinExistence type="predicted"/>
<dbReference type="InterPro" id="IPR028098">
    <property type="entry name" value="Glyco_trans_4-like_N"/>
</dbReference>
<dbReference type="Gene3D" id="3.40.50.2000">
    <property type="entry name" value="Glycogen Phosphorylase B"/>
    <property type="match status" value="2"/>
</dbReference>
<accession>A0A0G0JQV8</accession>
<evidence type="ECO:0000313" key="4">
    <source>
        <dbReference type="Proteomes" id="UP000034022"/>
    </source>
</evidence>
<dbReference type="PATRIC" id="fig|1618638.3.peg.1264"/>
<sequence>MKNPSILYVTSFPPRECGIATFSLDLTTAMDKEFNPEIKSRIMAINDNGTSYYNYPRKVSFQLYESKMENYINLAHEINRTKEIKLVNIQHEYGLFGGDWGDYILPFLELIKKPVVVTLHTVLEEPDERLKKITQEIANKARGIVVMTKTMANFLEEIYEVKKNKIFIIPHGIQNIAYPSKSKSKKNLGLEGKLVLSSFGMINRDKGYEYAIAALPDVIKKNPNALYLILGATHPNIRKQEGEIYRNKLKKLVEKLGLQEYVKFYDKYMTLQEKIDYLKATDIYISPTLNPLQTSSGTVSDALSCACPVVATPNFYNKDVLDDGRGRFVRFRNSKDITKALIELLSDKKMRKEMQKNAYFYSRHMTWQNVAISYFKVFNQFAKIVPKDQGKLPSISLSHIRTMTDSFGMIQFAQHTRPDIHSGYCLDDNARILLACAMRYKNTRRSDILKMLEKYLNFVTFSQKENGKFWNFVSYKQTFIDDVESEDTFGRTIWVLGYLISQKHIPKHLKIETKKIFTKAKRWITDLNSFRAISFAVIGLALIEKSEPNKQVRNMITILSDKLVAGYRKQQAIEDGNVWRWFEDCLTYSNFKLSEAMFRASEATDNDEYLEIAKESINFLSKVSFENNDFFSPIGQDGWYFRGGKRAYFDQQPEDTSSAVEALTAAYIVTGEERYKKQARNAFLWFLGKNHLGQMVYDEATGGCFDGLGKFSLNFNQGAESTISYLLARLAIEDYF</sequence>
<dbReference type="Pfam" id="PF00534">
    <property type="entry name" value="Glycos_transf_1"/>
    <property type="match status" value="1"/>
</dbReference>
<protein>
    <submittedName>
        <fullName evidence="3">Glycosyl transferase group 1</fullName>
    </submittedName>
</protein>
<name>A0A0G0JQV8_9BACT</name>
<evidence type="ECO:0000259" key="1">
    <source>
        <dbReference type="Pfam" id="PF00534"/>
    </source>
</evidence>
<reference evidence="3 4" key="1">
    <citation type="journal article" date="2015" name="Nature">
        <title>rRNA introns, odd ribosomes, and small enigmatic genomes across a large radiation of phyla.</title>
        <authorList>
            <person name="Brown C.T."/>
            <person name="Hug L.A."/>
            <person name="Thomas B.C."/>
            <person name="Sharon I."/>
            <person name="Castelle C.J."/>
            <person name="Singh A."/>
            <person name="Wilkins M.J."/>
            <person name="Williams K.H."/>
            <person name="Banfield J.F."/>
        </authorList>
    </citation>
    <scope>NUCLEOTIDE SEQUENCE [LARGE SCALE GENOMIC DNA]</scope>
</reference>
<dbReference type="InterPro" id="IPR008928">
    <property type="entry name" value="6-hairpin_glycosidase_sf"/>
</dbReference>
<comment type="caution">
    <text evidence="3">The sequence shown here is derived from an EMBL/GenBank/DDBJ whole genome shotgun (WGS) entry which is preliminary data.</text>
</comment>
<feature type="domain" description="Glycosyltransferase subfamily 4-like N-terminal" evidence="2">
    <location>
        <begin position="108"/>
        <end position="173"/>
    </location>
</feature>
<organism evidence="3 4">
    <name type="scientific">Candidatus Falkowbacteria bacterium GW2011_GWE1_38_31</name>
    <dbReference type="NCBI Taxonomy" id="1618638"/>
    <lineage>
        <taxon>Bacteria</taxon>
        <taxon>Candidatus Falkowiibacteriota</taxon>
    </lineage>
</organism>
<dbReference type="GO" id="GO:0005975">
    <property type="term" value="P:carbohydrate metabolic process"/>
    <property type="evidence" value="ECO:0007669"/>
    <property type="project" value="InterPro"/>
</dbReference>
<dbReference type="SUPFAM" id="SSF53756">
    <property type="entry name" value="UDP-Glycosyltransferase/glycogen phosphorylase"/>
    <property type="match status" value="1"/>
</dbReference>
<dbReference type="AlphaFoldDB" id="A0A0G0JQV8"/>
<feature type="domain" description="Glycosyl transferase family 1" evidence="1">
    <location>
        <begin position="183"/>
        <end position="359"/>
    </location>
</feature>
<dbReference type="EMBL" id="LBUU01000016">
    <property type="protein sequence ID" value="KKQ69102.1"/>
    <property type="molecule type" value="Genomic_DNA"/>
</dbReference>
<gene>
    <name evidence="3" type="ORF">US91_C0016G0010</name>
</gene>
<dbReference type="SUPFAM" id="SSF48208">
    <property type="entry name" value="Six-hairpin glycosidases"/>
    <property type="match status" value="1"/>
</dbReference>
<dbReference type="GO" id="GO:0016757">
    <property type="term" value="F:glycosyltransferase activity"/>
    <property type="evidence" value="ECO:0007669"/>
    <property type="project" value="InterPro"/>
</dbReference>
<dbReference type="InterPro" id="IPR001296">
    <property type="entry name" value="Glyco_trans_1"/>
</dbReference>
<evidence type="ECO:0000313" key="3">
    <source>
        <dbReference type="EMBL" id="KKQ69102.1"/>
    </source>
</evidence>
<dbReference type="Pfam" id="PF13439">
    <property type="entry name" value="Glyco_transf_4"/>
    <property type="match status" value="1"/>
</dbReference>
<keyword evidence="3" id="KW-0808">Transferase</keyword>
<dbReference type="PANTHER" id="PTHR12526">
    <property type="entry name" value="GLYCOSYLTRANSFERASE"/>
    <property type="match status" value="1"/>
</dbReference>
<evidence type="ECO:0000259" key="2">
    <source>
        <dbReference type="Pfam" id="PF13439"/>
    </source>
</evidence>
<dbReference type="PANTHER" id="PTHR12526:SF572">
    <property type="entry name" value="BLL5144 PROTEIN"/>
    <property type="match status" value="1"/>
</dbReference>